<comment type="caution">
    <text evidence="1">The sequence shown here is derived from an EMBL/GenBank/DDBJ whole genome shotgun (WGS) entry which is preliminary data.</text>
</comment>
<evidence type="ECO:0000313" key="2">
    <source>
        <dbReference type="Proteomes" id="UP000274843"/>
    </source>
</evidence>
<gene>
    <name evidence="1" type="ORF">EDD35_3756</name>
</gene>
<dbReference type="AlphaFoldDB" id="A0A3N2GZ55"/>
<sequence>MLRSLRHSPPGAAKRGQRKGTFNAALEQSEQLFLAAETVSPAARPLLLFYGLSQAGRALAAVSRKKIVANTKYNLKGHGIEAGETEKALTDGLASVTVVDGKSSGAFVVVSQILGAGSLPDKTAIGSLWSLLPESKRIPLSRADDVRPLQVALPGPHVVRGQDVPADVSFVPLDLAGRRPKNSASSEFEDQPDWEKERQDVARYIDNFPTLKGWRFRYQDGPIQAQKTNGGLVVPIEWSTPGQQVADEEAFVAERTVGYRGIRYAYPAIGNAGTVTHPMLIWWAILYAMSVIARYNPLVWQGLISVNENEDAAAIEKILDDAVRVLPELIHRTILEVGQ</sequence>
<accession>A0A3N2GZ55</accession>
<dbReference type="EMBL" id="RKHY01000001">
    <property type="protein sequence ID" value="ROS41399.1"/>
    <property type="molecule type" value="Genomic_DNA"/>
</dbReference>
<dbReference type="Pfam" id="PF14175">
    <property type="entry name" value="YaaC"/>
    <property type="match status" value="1"/>
</dbReference>
<dbReference type="InterPro" id="IPR026988">
    <property type="entry name" value="YaaC-like"/>
</dbReference>
<dbReference type="Proteomes" id="UP000274843">
    <property type="component" value="Unassembled WGS sequence"/>
</dbReference>
<proteinExistence type="predicted"/>
<evidence type="ECO:0000313" key="1">
    <source>
        <dbReference type="EMBL" id="ROS41399.1"/>
    </source>
</evidence>
<keyword evidence="2" id="KW-1185">Reference proteome</keyword>
<name>A0A3N2GZ55_9PSEU</name>
<protein>
    <submittedName>
        <fullName evidence="1">Uncharacterized protein</fullName>
    </submittedName>
</protein>
<organism evidence="1 2">
    <name type="scientific">Amycolatopsis thermoflava</name>
    <dbReference type="NCBI Taxonomy" id="84480"/>
    <lineage>
        <taxon>Bacteria</taxon>
        <taxon>Bacillati</taxon>
        <taxon>Actinomycetota</taxon>
        <taxon>Actinomycetes</taxon>
        <taxon>Pseudonocardiales</taxon>
        <taxon>Pseudonocardiaceae</taxon>
        <taxon>Amycolatopsis</taxon>
        <taxon>Amycolatopsis methanolica group</taxon>
    </lineage>
</organism>
<reference evidence="1 2" key="1">
    <citation type="submission" date="2018-11" db="EMBL/GenBank/DDBJ databases">
        <title>Sequencing the genomes of 1000 actinobacteria strains.</title>
        <authorList>
            <person name="Klenk H.-P."/>
        </authorList>
    </citation>
    <scope>NUCLEOTIDE SEQUENCE [LARGE SCALE GENOMIC DNA]</scope>
    <source>
        <strain evidence="1 2">DSM 44348</strain>
    </source>
</reference>